<evidence type="ECO:0000313" key="5">
    <source>
        <dbReference type="Proteomes" id="UP000018857"/>
    </source>
</evidence>
<accession>W1RWC2</accession>
<evidence type="ECO:0000259" key="2">
    <source>
        <dbReference type="Pfam" id="PF00535"/>
    </source>
</evidence>
<dbReference type="InterPro" id="IPR029044">
    <property type="entry name" value="Nucleotide-diphossugar_trans"/>
</dbReference>
<dbReference type="AlphaFoldDB" id="W1RWC2"/>
<dbReference type="OrthoDB" id="9801954at2"/>
<dbReference type="GO" id="GO:0016740">
    <property type="term" value="F:transferase activity"/>
    <property type="evidence" value="ECO:0007669"/>
    <property type="project" value="UniProtKB-KW"/>
</dbReference>
<protein>
    <submittedName>
        <fullName evidence="4">Glycosyl transferase family 2</fullName>
    </submittedName>
</protein>
<name>W1RWC2_9GAMM</name>
<proteinExistence type="predicted"/>
<feature type="domain" description="Glycosyltransferase 2-like" evidence="2">
    <location>
        <begin position="4"/>
        <end position="113"/>
    </location>
</feature>
<keyword evidence="5" id="KW-1185">Reference proteome</keyword>
<dbReference type="EMBL" id="AYOZ01000006">
    <property type="protein sequence ID" value="ETI61516.1"/>
    <property type="molecule type" value="Genomic_DNA"/>
</dbReference>
<dbReference type="STRING" id="1208321.D104_05115"/>
<evidence type="ECO:0000256" key="1">
    <source>
        <dbReference type="ARBA" id="ARBA00022679"/>
    </source>
</evidence>
<dbReference type="Pfam" id="PF02709">
    <property type="entry name" value="Glyco_transf_7C"/>
    <property type="match status" value="1"/>
</dbReference>
<dbReference type="Gene3D" id="3.90.550.10">
    <property type="entry name" value="Spore Coat Polysaccharide Biosynthesis Protein SpsA, Chain A"/>
    <property type="match status" value="1"/>
</dbReference>
<dbReference type="InterPro" id="IPR050834">
    <property type="entry name" value="Glycosyltransf_2"/>
</dbReference>
<keyword evidence="1 4" id="KW-0808">Transferase</keyword>
<gene>
    <name evidence="4" type="ORF">D104_05115</name>
</gene>
<reference evidence="4 5" key="1">
    <citation type="journal article" date="2014" name="Genome Announc.">
        <title>Draft Genome Sequence of Marinomonas sp. Strain D104, a Polycyclic Aromatic Hydrocarbon-Degrading Bacterium from the Deep-Sea Sediment of the Arctic Ocean.</title>
        <authorList>
            <person name="Dong C."/>
            <person name="Bai X."/>
            <person name="Lai Q."/>
            <person name="Xie Y."/>
            <person name="Chen X."/>
            <person name="Shao Z."/>
        </authorList>
    </citation>
    <scope>NUCLEOTIDE SEQUENCE [LARGE SCALE GENOMIC DNA]</scope>
    <source>
        <strain evidence="4 5">D104</strain>
    </source>
</reference>
<dbReference type="SUPFAM" id="SSF53448">
    <property type="entry name" value="Nucleotide-diphospho-sugar transferases"/>
    <property type="match status" value="1"/>
</dbReference>
<comment type="caution">
    <text evidence="4">The sequence shown here is derived from an EMBL/GenBank/DDBJ whole genome shotgun (WGS) entry which is preliminary data.</text>
</comment>
<dbReference type="eggNOG" id="COG1215">
    <property type="taxonomic scope" value="Bacteria"/>
</dbReference>
<dbReference type="RefSeq" id="WP_024023204.1">
    <property type="nucleotide sequence ID" value="NZ_AYOZ01000006.1"/>
</dbReference>
<evidence type="ECO:0000313" key="4">
    <source>
        <dbReference type="EMBL" id="ETI61516.1"/>
    </source>
</evidence>
<sequence length="277" mass="31719">MKTSIVFTTYNSPAWLEKVLWGFFEQTAKDFEIIIADDGSREETRELIEKMKGETNIPIKHVWQEDDGFQKCRILNKAILASEGEYLIFTDGDCIPRKDFVAQHLKHSEPNTYLSGGYFKLPMNISQDITRDDVINQNAFDVDWLISKGLKKTHKTMKLTASGSWAAFLNKISPARPTWNGHSASCYKEHILAVNGFEETMQYGGQDCEFGDRLVNYGLKAKRIRYSAVCVHLDHKRGYITPEMLENSRSIRKDTKQNKVIKARVGIAQTNTKRESL</sequence>
<dbReference type="InterPro" id="IPR001173">
    <property type="entry name" value="Glyco_trans_2-like"/>
</dbReference>
<feature type="domain" description="Galactosyltransferase C-terminal" evidence="3">
    <location>
        <begin position="184"/>
        <end position="235"/>
    </location>
</feature>
<dbReference type="PANTHER" id="PTHR43685:SF3">
    <property type="entry name" value="SLR2126 PROTEIN"/>
    <property type="match status" value="1"/>
</dbReference>
<dbReference type="Proteomes" id="UP000018857">
    <property type="component" value="Unassembled WGS sequence"/>
</dbReference>
<dbReference type="PANTHER" id="PTHR43685">
    <property type="entry name" value="GLYCOSYLTRANSFERASE"/>
    <property type="match status" value="1"/>
</dbReference>
<evidence type="ECO:0000259" key="3">
    <source>
        <dbReference type="Pfam" id="PF02709"/>
    </source>
</evidence>
<dbReference type="Pfam" id="PF00535">
    <property type="entry name" value="Glycos_transf_2"/>
    <property type="match status" value="1"/>
</dbReference>
<dbReference type="PATRIC" id="fig|1208321.3.peg.1022"/>
<dbReference type="CDD" id="cd06420">
    <property type="entry name" value="GT2_Chondriotin_Pol_N"/>
    <property type="match status" value="1"/>
</dbReference>
<dbReference type="InterPro" id="IPR027791">
    <property type="entry name" value="Galactosyl_T_C"/>
</dbReference>
<organism evidence="4 5">
    <name type="scientific">Marinomonas profundimaris</name>
    <dbReference type="NCBI Taxonomy" id="1208321"/>
    <lineage>
        <taxon>Bacteria</taxon>
        <taxon>Pseudomonadati</taxon>
        <taxon>Pseudomonadota</taxon>
        <taxon>Gammaproteobacteria</taxon>
        <taxon>Oceanospirillales</taxon>
        <taxon>Oceanospirillaceae</taxon>
        <taxon>Marinomonas</taxon>
    </lineage>
</organism>